<evidence type="ECO:0000313" key="2">
    <source>
        <dbReference type="EMBL" id="WOV84049.1"/>
    </source>
</evidence>
<evidence type="ECO:0000313" key="3">
    <source>
        <dbReference type="Proteomes" id="UP001303532"/>
    </source>
</evidence>
<keyword evidence="1" id="KW-0472">Membrane</keyword>
<keyword evidence="1" id="KW-0812">Transmembrane</keyword>
<keyword evidence="3" id="KW-1185">Reference proteome</keyword>
<organism evidence="2 3">
    <name type="scientific">Sporosarcina jeotgali</name>
    <dbReference type="NCBI Taxonomy" id="3020056"/>
    <lineage>
        <taxon>Bacteria</taxon>
        <taxon>Bacillati</taxon>
        <taxon>Bacillota</taxon>
        <taxon>Bacilli</taxon>
        <taxon>Bacillales</taxon>
        <taxon>Caryophanaceae</taxon>
        <taxon>Sporosarcina</taxon>
    </lineage>
</organism>
<keyword evidence="1" id="KW-1133">Transmembrane helix</keyword>
<dbReference type="RefSeq" id="WP_323691731.1">
    <property type="nucleotide sequence ID" value="NZ_CP116341.1"/>
</dbReference>
<proteinExistence type="predicted"/>
<feature type="transmembrane region" description="Helical" evidence="1">
    <location>
        <begin position="6"/>
        <end position="27"/>
    </location>
</feature>
<name>A0ABZ0KYR0_9BACL</name>
<accession>A0ABZ0KYR0</accession>
<dbReference type="InterPro" id="IPR025143">
    <property type="entry name" value="DUF4083"/>
</dbReference>
<dbReference type="Pfam" id="PF13314">
    <property type="entry name" value="DUF4083"/>
    <property type="match status" value="1"/>
</dbReference>
<dbReference type="EMBL" id="CP116341">
    <property type="protein sequence ID" value="WOV84049.1"/>
    <property type="molecule type" value="Genomic_DNA"/>
</dbReference>
<reference evidence="2 3" key="1">
    <citation type="submission" date="2023-01" db="EMBL/GenBank/DDBJ databases">
        <title>Sporosarcina sp. nov., isolated from Korean tranditional fermented seafood 'Jeotgal'.</title>
        <authorList>
            <person name="Yang A.-I."/>
        </authorList>
    </citation>
    <scope>NUCLEOTIDE SEQUENCE [LARGE SCALE GENOMIC DNA]</scope>
    <source>
        <strain evidence="2 3">B2O-1</strain>
    </source>
</reference>
<sequence length="62" mass="7040">MGIGNIVLMGIVVLLILLFFISFMLFIRRTLINSGTKANQSANMEEKLDRIIELLENEKVSK</sequence>
<dbReference type="Proteomes" id="UP001303532">
    <property type="component" value="Chromosome"/>
</dbReference>
<evidence type="ECO:0000256" key="1">
    <source>
        <dbReference type="SAM" id="Phobius"/>
    </source>
</evidence>
<protein>
    <submittedName>
        <fullName evidence="2">DUF4083 domain-containing protein</fullName>
    </submittedName>
</protein>
<gene>
    <name evidence="2" type="ORF">PGH26_14435</name>
</gene>